<feature type="compositionally biased region" description="Polar residues" evidence="1">
    <location>
        <begin position="68"/>
        <end position="77"/>
    </location>
</feature>
<dbReference type="Proteomes" id="UP001054252">
    <property type="component" value="Unassembled WGS sequence"/>
</dbReference>
<proteinExistence type="predicted"/>
<name>A0AAV5HRB6_9ROSI</name>
<evidence type="ECO:0000259" key="2">
    <source>
        <dbReference type="Pfam" id="PF07727"/>
    </source>
</evidence>
<evidence type="ECO:0000256" key="1">
    <source>
        <dbReference type="SAM" id="MobiDB-lite"/>
    </source>
</evidence>
<dbReference type="AlphaFoldDB" id="A0AAV5HRB6"/>
<sequence length="209" mass="23523">MFSSLSNFQLSSFDQPPHFTNPFIELFPSDSATDTFDELHDASPHAPPSFIEDVLLAGNVLDHAKSSSLTSSVSPIGSNPIDLEPENEILNPPSSHPTQQEASSNPFWQQAMQDELQALDKTRTWDLVDLLVEKPLVGCKWVYKIKIRSNGFMERYKAHLVAKGFTQGYGIDYEETFALVARLTSVRSLIAITATKRWKLFQMDVKMPF</sequence>
<accession>A0AAV5HRB6</accession>
<protein>
    <recommendedName>
        <fullName evidence="2">Reverse transcriptase Ty1/copia-type domain-containing protein</fullName>
    </recommendedName>
</protein>
<evidence type="ECO:0000313" key="4">
    <source>
        <dbReference type="Proteomes" id="UP001054252"/>
    </source>
</evidence>
<dbReference type="EMBL" id="BPVZ01000003">
    <property type="protein sequence ID" value="GKU89225.1"/>
    <property type="molecule type" value="Genomic_DNA"/>
</dbReference>
<keyword evidence="4" id="KW-1185">Reference proteome</keyword>
<evidence type="ECO:0000313" key="3">
    <source>
        <dbReference type="EMBL" id="GKU89225.1"/>
    </source>
</evidence>
<comment type="caution">
    <text evidence="3">The sequence shown here is derived from an EMBL/GenBank/DDBJ whole genome shotgun (WGS) entry which is preliminary data.</text>
</comment>
<feature type="compositionally biased region" description="Polar residues" evidence="1">
    <location>
        <begin position="92"/>
        <end position="104"/>
    </location>
</feature>
<feature type="region of interest" description="Disordered" evidence="1">
    <location>
        <begin position="68"/>
        <end position="104"/>
    </location>
</feature>
<dbReference type="Pfam" id="PF07727">
    <property type="entry name" value="RVT_2"/>
    <property type="match status" value="1"/>
</dbReference>
<feature type="domain" description="Reverse transcriptase Ty1/copia-type" evidence="2">
    <location>
        <begin position="123"/>
        <end position="208"/>
    </location>
</feature>
<reference evidence="3 4" key="1">
    <citation type="journal article" date="2021" name="Commun. Biol.">
        <title>The genome of Shorea leprosula (Dipterocarpaceae) highlights the ecological relevance of drought in aseasonal tropical rainforests.</title>
        <authorList>
            <person name="Ng K.K.S."/>
            <person name="Kobayashi M.J."/>
            <person name="Fawcett J.A."/>
            <person name="Hatakeyama M."/>
            <person name="Paape T."/>
            <person name="Ng C.H."/>
            <person name="Ang C.C."/>
            <person name="Tnah L.H."/>
            <person name="Lee C.T."/>
            <person name="Nishiyama T."/>
            <person name="Sese J."/>
            <person name="O'Brien M.J."/>
            <person name="Copetti D."/>
            <person name="Mohd Noor M.I."/>
            <person name="Ong R.C."/>
            <person name="Putra M."/>
            <person name="Sireger I.Z."/>
            <person name="Indrioko S."/>
            <person name="Kosugi Y."/>
            <person name="Izuno A."/>
            <person name="Isagi Y."/>
            <person name="Lee S.L."/>
            <person name="Shimizu K.K."/>
        </authorList>
    </citation>
    <scope>NUCLEOTIDE SEQUENCE [LARGE SCALE GENOMIC DNA]</scope>
    <source>
        <strain evidence="3">214</strain>
    </source>
</reference>
<organism evidence="3 4">
    <name type="scientific">Rubroshorea leprosula</name>
    <dbReference type="NCBI Taxonomy" id="152421"/>
    <lineage>
        <taxon>Eukaryota</taxon>
        <taxon>Viridiplantae</taxon>
        <taxon>Streptophyta</taxon>
        <taxon>Embryophyta</taxon>
        <taxon>Tracheophyta</taxon>
        <taxon>Spermatophyta</taxon>
        <taxon>Magnoliopsida</taxon>
        <taxon>eudicotyledons</taxon>
        <taxon>Gunneridae</taxon>
        <taxon>Pentapetalae</taxon>
        <taxon>rosids</taxon>
        <taxon>malvids</taxon>
        <taxon>Malvales</taxon>
        <taxon>Dipterocarpaceae</taxon>
        <taxon>Rubroshorea</taxon>
    </lineage>
</organism>
<gene>
    <name evidence="3" type="ORF">SLEP1_g3391</name>
</gene>
<dbReference type="InterPro" id="IPR013103">
    <property type="entry name" value="RVT_2"/>
</dbReference>